<dbReference type="Proteomes" id="UP000032809">
    <property type="component" value="Chromosome I"/>
</dbReference>
<proteinExistence type="predicted"/>
<dbReference type="HOGENOM" id="CLU_038930_0_1_0"/>
<dbReference type="STRING" id="1006576.DTL3_0957"/>
<name>A0A0C7NK30_DEFTU</name>
<evidence type="ECO:0000313" key="3">
    <source>
        <dbReference type="EMBL" id="CEP78261.1"/>
    </source>
</evidence>
<feature type="domain" description="S-Me-THD N-terminal" evidence="1">
    <location>
        <begin position="8"/>
        <end position="163"/>
    </location>
</feature>
<dbReference type="InterPro" id="IPR024071">
    <property type="entry name" value="S-Me-THD_C_sf"/>
</dbReference>
<feature type="domain" description="S-Me-THD-like C-terminal" evidence="2">
    <location>
        <begin position="166"/>
        <end position="354"/>
    </location>
</feature>
<dbReference type="InterPro" id="IPR010318">
    <property type="entry name" value="S-Me-THD_N"/>
</dbReference>
<dbReference type="InterPro" id="IPR027479">
    <property type="entry name" value="S-Me-THD_N_sf"/>
</dbReference>
<dbReference type="PATRIC" id="fig|1006576.9.peg.945"/>
<dbReference type="KEGG" id="dtn:DTL3_0957"/>
<dbReference type="Gene3D" id="2.40.390.10">
    <property type="entry name" value="CV3147-like"/>
    <property type="match status" value="1"/>
</dbReference>
<evidence type="ECO:0000313" key="4">
    <source>
        <dbReference type="Proteomes" id="UP000032809"/>
    </source>
</evidence>
<evidence type="ECO:0000259" key="2">
    <source>
        <dbReference type="Pfam" id="PF20906"/>
    </source>
</evidence>
<organism evidence="3 4">
    <name type="scientific">Defluviitoga tunisiensis</name>
    <dbReference type="NCBI Taxonomy" id="1006576"/>
    <lineage>
        <taxon>Bacteria</taxon>
        <taxon>Thermotogati</taxon>
        <taxon>Thermotogota</taxon>
        <taxon>Thermotogae</taxon>
        <taxon>Petrotogales</taxon>
        <taxon>Petrotogaceae</taxon>
        <taxon>Defluviitoga</taxon>
    </lineage>
</organism>
<dbReference type="SUPFAM" id="SSF160991">
    <property type="entry name" value="CV3147-like"/>
    <property type="match status" value="1"/>
</dbReference>
<keyword evidence="4" id="KW-1185">Reference proteome</keyword>
<dbReference type="Gene3D" id="3.40.1610.10">
    <property type="entry name" value="CV3147-like domain"/>
    <property type="match status" value="1"/>
</dbReference>
<dbReference type="OrthoDB" id="7441206at2"/>
<dbReference type="InterPro" id="IPR048350">
    <property type="entry name" value="S-Me-THD-like_C"/>
</dbReference>
<dbReference type="AlphaFoldDB" id="A0A0C7NK30"/>
<accession>A0A0C7NK30</accession>
<reference evidence="4" key="1">
    <citation type="submission" date="2014-11" db="EMBL/GenBank/DDBJ databases">
        <authorList>
            <person name="Wibberg D."/>
        </authorList>
    </citation>
    <scope>NUCLEOTIDE SEQUENCE [LARGE SCALE GENOMIC DNA]</scope>
    <source>
        <strain evidence="4">L3</strain>
    </source>
</reference>
<dbReference type="Pfam" id="PF06032">
    <property type="entry name" value="S-Me-THD_N"/>
    <property type="match status" value="1"/>
</dbReference>
<dbReference type="RefSeq" id="WP_045087753.1">
    <property type="nucleotide sequence ID" value="NZ_LN824141.1"/>
</dbReference>
<gene>
    <name evidence="3" type="ORF">DTL3_0957</name>
</gene>
<protein>
    <recommendedName>
        <fullName evidence="5">DUF917 domain-containing protein</fullName>
    </recommendedName>
</protein>
<evidence type="ECO:0000259" key="1">
    <source>
        <dbReference type="Pfam" id="PF06032"/>
    </source>
</evidence>
<sequence>MRKLDAQAIEDIALGATILGTGGGGDPYIGKLMALQAIEEYGPVSLIDVDEVPDDELVVPSAMMGAPTVLVEKIPNGEEPFKAFELLKNHMGKDIFGTISIEAGGLNSMIPLALAARLGLPVVDADGMGRAFPELQMVTFTIYGVSSTPLALCDEKGNSILLNTVTNKWSERLARVLTVEMGGSTMLAIYPMTGKQLKAGAVRGTMSLAESLGRAIRESKLNHVNPLDKILEITHGHLLFKGKITDVLRKTTGGFARGKAIFEGIEEYKDKTMELEFQNENLVARVDDQILASVPDLISVIDPDTGKPITTEMLRYGYRGVVIGIPCNEKWRTDEGLKLVGPRYFGYDIDYIPIEERVKGVRVR</sequence>
<dbReference type="Pfam" id="PF20906">
    <property type="entry name" value="S-Me-THD_C"/>
    <property type="match status" value="1"/>
</dbReference>
<dbReference type="EMBL" id="LN824141">
    <property type="protein sequence ID" value="CEP78261.1"/>
    <property type="molecule type" value="Genomic_DNA"/>
</dbReference>
<evidence type="ECO:0008006" key="5">
    <source>
        <dbReference type="Google" id="ProtNLM"/>
    </source>
</evidence>